<dbReference type="EMBL" id="UGQA01000001">
    <property type="protein sequence ID" value="STY95195.1"/>
    <property type="molecule type" value="Genomic_DNA"/>
</dbReference>
<evidence type="ECO:0000313" key="1">
    <source>
        <dbReference type="EMBL" id="STY95195.1"/>
    </source>
</evidence>
<reference evidence="1 2" key="1">
    <citation type="submission" date="2018-06" db="EMBL/GenBank/DDBJ databases">
        <authorList>
            <consortium name="Pathogen Informatics"/>
            <person name="Doyle S."/>
        </authorList>
    </citation>
    <scope>NUCLEOTIDE SEQUENCE [LARGE SCALE GENOMIC DNA]</scope>
    <source>
        <strain evidence="1 2">NCTC11091</strain>
    </source>
</reference>
<evidence type="ECO:0000313" key="2">
    <source>
        <dbReference type="Proteomes" id="UP000255193"/>
    </source>
</evidence>
<gene>
    <name evidence="1" type="ORF">NCTC11091_00988</name>
</gene>
<name>A0A378Q3F7_9GAMM</name>
<dbReference type="RefSeq" id="WP_067058663.1">
    <property type="nucleotide sequence ID" value="NZ_MXAO01000078.1"/>
</dbReference>
<sequence>MIQTKILGDAVGIQYQGVQDKSETNNPSSISNGLIVGRFKRGFMGAPFRVNKDNYSAYLGFDAANPDFMAVQDAFRTGINELWVVRVGAPLGKW</sequence>
<protein>
    <submittedName>
        <fullName evidence="1">Uncharacterized protein</fullName>
    </submittedName>
</protein>
<dbReference type="Proteomes" id="UP000255193">
    <property type="component" value="Unassembled WGS sequence"/>
</dbReference>
<organism evidence="1 2">
    <name type="scientific">Faucicola atlantae</name>
    <dbReference type="NCBI Taxonomy" id="34059"/>
    <lineage>
        <taxon>Bacteria</taxon>
        <taxon>Pseudomonadati</taxon>
        <taxon>Pseudomonadota</taxon>
        <taxon>Gammaproteobacteria</taxon>
        <taxon>Moraxellales</taxon>
        <taxon>Moraxellaceae</taxon>
        <taxon>Faucicola</taxon>
    </lineage>
</organism>
<proteinExistence type="predicted"/>
<accession>A0A378Q3F7</accession>
<dbReference type="AlphaFoldDB" id="A0A378Q3F7"/>